<dbReference type="RefSeq" id="WP_377211618.1">
    <property type="nucleotide sequence ID" value="NZ_JBHTJV010000003.1"/>
</dbReference>
<feature type="compositionally biased region" description="Basic and acidic residues" evidence="1">
    <location>
        <begin position="14"/>
        <end position="28"/>
    </location>
</feature>
<organism evidence="2 3">
    <name type="scientific">Pseudahrensia aquimaris</name>
    <dbReference type="NCBI Taxonomy" id="744461"/>
    <lineage>
        <taxon>Bacteria</taxon>
        <taxon>Pseudomonadati</taxon>
        <taxon>Pseudomonadota</taxon>
        <taxon>Alphaproteobacteria</taxon>
        <taxon>Hyphomicrobiales</taxon>
        <taxon>Ahrensiaceae</taxon>
        <taxon>Pseudahrensia</taxon>
    </lineage>
</organism>
<name>A0ABW3FBD4_9HYPH</name>
<feature type="compositionally biased region" description="Polar residues" evidence="1">
    <location>
        <begin position="1"/>
        <end position="10"/>
    </location>
</feature>
<comment type="caution">
    <text evidence="2">The sequence shown here is derived from an EMBL/GenBank/DDBJ whole genome shotgun (WGS) entry which is preliminary data.</text>
</comment>
<feature type="region of interest" description="Disordered" evidence="1">
    <location>
        <begin position="1"/>
        <end position="28"/>
    </location>
</feature>
<proteinExistence type="predicted"/>
<keyword evidence="3" id="KW-1185">Reference proteome</keyword>
<evidence type="ECO:0000313" key="3">
    <source>
        <dbReference type="Proteomes" id="UP001597101"/>
    </source>
</evidence>
<reference evidence="3" key="1">
    <citation type="journal article" date="2019" name="Int. J. Syst. Evol. Microbiol.">
        <title>The Global Catalogue of Microorganisms (GCM) 10K type strain sequencing project: providing services to taxonomists for standard genome sequencing and annotation.</title>
        <authorList>
            <consortium name="The Broad Institute Genomics Platform"/>
            <consortium name="The Broad Institute Genome Sequencing Center for Infectious Disease"/>
            <person name="Wu L."/>
            <person name="Ma J."/>
        </authorList>
    </citation>
    <scope>NUCLEOTIDE SEQUENCE [LARGE SCALE GENOMIC DNA]</scope>
    <source>
        <strain evidence="3">CCUG 60023</strain>
    </source>
</reference>
<evidence type="ECO:0000256" key="1">
    <source>
        <dbReference type="SAM" id="MobiDB-lite"/>
    </source>
</evidence>
<dbReference type="EMBL" id="JBHTJV010000003">
    <property type="protein sequence ID" value="MFD0915771.1"/>
    <property type="molecule type" value="Genomic_DNA"/>
</dbReference>
<protein>
    <submittedName>
        <fullName evidence="2">Uncharacterized protein</fullName>
    </submittedName>
</protein>
<accession>A0ABW3FBD4</accession>
<gene>
    <name evidence="2" type="ORF">ACFQ14_05065</name>
</gene>
<sequence length="86" mass="10004">MSELNHNQPSHAPALERARQAAVRPRKDKDGLVRACYQLPRDEARATAQQWLDDFPKAAYWTRVESWRLLPDETIEFTMVRLPTAD</sequence>
<evidence type="ECO:0000313" key="2">
    <source>
        <dbReference type="EMBL" id="MFD0915771.1"/>
    </source>
</evidence>
<dbReference type="Proteomes" id="UP001597101">
    <property type="component" value="Unassembled WGS sequence"/>
</dbReference>